<dbReference type="Pfam" id="PF13280">
    <property type="entry name" value="WYL"/>
    <property type="match status" value="1"/>
</dbReference>
<organism evidence="4 5">
    <name type="scientific">Rheinheimera tilapiae</name>
    <dbReference type="NCBI Taxonomy" id="875043"/>
    <lineage>
        <taxon>Bacteria</taxon>
        <taxon>Pseudomonadati</taxon>
        <taxon>Pseudomonadota</taxon>
        <taxon>Gammaproteobacteria</taxon>
        <taxon>Chromatiales</taxon>
        <taxon>Chromatiaceae</taxon>
        <taxon>Rheinheimera</taxon>
    </lineage>
</organism>
<evidence type="ECO:0000259" key="3">
    <source>
        <dbReference type="Pfam" id="PF26109"/>
    </source>
</evidence>
<dbReference type="Proteomes" id="UP001589813">
    <property type="component" value="Unassembled WGS sequence"/>
</dbReference>
<feature type="domain" description="DNA-binding transcriptional repressor CapW C-terminal dimerisation" evidence="2">
    <location>
        <begin position="216"/>
        <end position="285"/>
    </location>
</feature>
<dbReference type="EMBL" id="JBHLXP010000003">
    <property type="protein sequence ID" value="MFC0049336.1"/>
    <property type="molecule type" value="Genomic_DNA"/>
</dbReference>
<dbReference type="PANTHER" id="PTHR34580">
    <property type="match status" value="1"/>
</dbReference>
<proteinExistence type="predicted"/>
<evidence type="ECO:0000313" key="4">
    <source>
        <dbReference type="EMBL" id="MFC0049336.1"/>
    </source>
</evidence>
<keyword evidence="5" id="KW-1185">Reference proteome</keyword>
<dbReference type="InterPro" id="IPR051534">
    <property type="entry name" value="CBASS_pafABC_assoc_protein"/>
</dbReference>
<dbReference type="PROSITE" id="PS52050">
    <property type="entry name" value="WYL"/>
    <property type="match status" value="1"/>
</dbReference>
<dbReference type="InterPro" id="IPR016634">
    <property type="entry name" value="CapW-like"/>
</dbReference>
<protein>
    <submittedName>
        <fullName evidence="4">WYL domain-containing protein</fullName>
    </submittedName>
</protein>
<dbReference type="Pfam" id="PF26107">
    <property type="entry name" value="BrxR_CTD"/>
    <property type="match status" value="1"/>
</dbReference>
<dbReference type="InterPro" id="IPR059019">
    <property type="entry name" value="WHD_CapW"/>
</dbReference>
<evidence type="ECO:0000259" key="1">
    <source>
        <dbReference type="Pfam" id="PF13280"/>
    </source>
</evidence>
<dbReference type="RefSeq" id="WP_377244971.1">
    <property type="nucleotide sequence ID" value="NZ_JBHLXP010000003.1"/>
</dbReference>
<feature type="domain" description="DNA-binding transcriptional repressor CapW winged helix-turn-helix" evidence="3">
    <location>
        <begin position="14"/>
        <end position="96"/>
    </location>
</feature>
<reference evidence="4 5" key="1">
    <citation type="submission" date="2024-09" db="EMBL/GenBank/DDBJ databases">
        <authorList>
            <person name="Sun Q."/>
            <person name="Mori K."/>
        </authorList>
    </citation>
    <scope>NUCLEOTIDE SEQUENCE [LARGE SCALE GENOMIC DNA]</scope>
    <source>
        <strain evidence="4 5">KCTC 23315</strain>
    </source>
</reference>
<dbReference type="InterPro" id="IPR059020">
    <property type="entry name" value="CapW_CTD"/>
</dbReference>
<evidence type="ECO:0000259" key="2">
    <source>
        <dbReference type="Pfam" id="PF26107"/>
    </source>
</evidence>
<sequence length="290" mass="33405">MSEPVASALPYSFEVLMRYRLIEIIALWEGRLTTNHLCQSFQIKRQQASKDINKYNQDIAPGNLVLDRKLKGYRPSATFKPVFTRGIAEEYLLALASNRDISHNFSTLDLGFHQTEMLHSPMRHVDPQILRALVQAARTGEKIDMGYVSMTSPDEESRIITPHSLVCTPLRWHVRAYCEKNRDYRDFVLSRFRSINDTGGPSANLKDQDRRWNTEVSIVLRPDPRLTDYQRAIVEHDYGMVDGAHTVRTRSALVPYVIQQLNLDLSKLEIKPEAQQIVVDNLEEVKKHAF</sequence>
<dbReference type="PIRSF" id="PIRSF015558">
    <property type="entry name" value="Txn_reg_DeoR_prd"/>
    <property type="match status" value="1"/>
</dbReference>
<comment type="caution">
    <text evidence="4">The sequence shown here is derived from an EMBL/GenBank/DDBJ whole genome shotgun (WGS) entry which is preliminary data.</text>
</comment>
<name>A0ABV6BEP1_9GAMM</name>
<accession>A0ABV6BEP1</accession>
<dbReference type="Pfam" id="PF26109">
    <property type="entry name" value="WHD_BrxR"/>
    <property type="match status" value="1"/>
</dbReference>
<gene>
    <name evidence="4" type="ORF">ACFFJP_13645</name>
</gene>
<evidence type="ECO:0000313" key="5">
    <source>
        <dbReference type="Proteomes" id="UP001589813"/>
    </source>
</evidence>
<feature type="domain" description="WYL" evidence="1">
    <location>
        <begin position="129"/>
        <end position="195"/>
    </location>
</feature>
<dbReference type="PANTHER" id="PTHR34580:SF3">
    <property type="entry name" value="PROTEIN PAFB"/>
    <property type="match status" value="1"/>
</dbReference>
<dbReference type="InterPro" id="IPR026881">
    <property type="entry name" value="WYL_dom"/>
</dbReference>